<sequence>MTCMFQGHAWMKQHVQEEEWLCASTDGQHSNASACEPDNKTFFRISMAYPERGVSWSTCWNARRPPHTATLLSLKLLQNRIL</sequence>
<name>A0A5B7JKG4_PORTR</name>
<reference evidence="1 2" key="1">
    <citation type="submission" date="2019-05" db="EMBL/GenBank/DDBJ databases">
        <title>Another draft genome of Portunus trituberculatus and its Hox gene families provides insights of decapod evolution.</title>
        <authorList>
            <person name="Jeong J.-H."/>
            <person name="Song I."/>
            <person name="Kim S."/>
            <person name="Choi T."/>
            <person name="Kim D."/>
            <person name="Ryu S."/>
            <person name="Kim W."/>
        </authorList>
    </citation>
    <scope>NUCLEOTIDE SEQUENCE [LARGE SCALE GENOMIC DNA]</scope>
    <source>
        <tissue evidence="1">Muscle</tissue>
    </source>
</reference>
<proteinExistence type="predicted"/>
<evidence type="ECO:0000313" key="1">
    <source>
        <dbReference type="EMBL" id="MPC98581.1"/>
    </source>
</evidence>
<dbReference type="EMBL" id="VSRR010114688">
    <property type="protein sequence ID" value="MPC98581.1"/>
    <property type="molecule type" value="Genomic_DNA"/>
</dbReference>
<protein>
    <submittedName>
        <fullName evidence="1">Uncharacterized protein</fullName>
    </submittedName>
</protein>
<evidence type="ECO:0000313" key="2">
    <source>
        <dbReference type="Proteomes" id="UP000324222"/>
    </source>
</evidence>
<comment type="caution">
    <text evidence="1">The sequence shown here is derived from an EMBL/GenBank/DDBJ whole genome shotgun (WGS) entry which is preliminary data.</text>
</comment>
<accession>A0A5B7JKG4</accession>
<gene>
    <name evidence="1" type="ORF">E2C01_093955</name>
</gene>
<dbReference type="AlphaFoldDB" id="A0A5B7JKG4"/>
<keyword evidence="2" id="KW-1185">Reference proteome</keyword>
<dbReference type="Proteomes" id="UP000324222">
    <property type="component" value="Unassembled WGS sequence"/>
</dbReference>
<organism evidence="1 2">
    <name type="scientific">Portunus trituberculatus</name>
    <name type="common">Swimming crab</name>
    <name type="synonym">Neptunus trituberculatus</name>
    <dbReference type="NCBI Taxonomy" id="210409"/>
    <lineage>
        <taxon>Eukaryota</taxon>
        <taxon>Metazoa</taxon>
        <taxon>Ecdysozoa</taxon>
        <taxon>Arthropoda</taxon>
        <taxon>Crustacea</taxon>
        <taxon>Multicrustacea</taxon>
        <taxon>Malacostraca</taxon>
        <taxon>Eumalacostraca</taxon>
        <taxon>Eucarida</taxon>
        <taxon>Decapoda</taxon>
        <taxon>Pleocyemata</taxon>
        <taxon>Brachyura</taxon>
        <taxon>Eubrachyura</taxon>
        <taxon>Portunoidea</taxon>
        <taxon>Portunidae</taxon>
        <taxon>Portuninae</taxon>
        <taxon>Portunus</taxon>
    </lineage>
</organism>